<evidence type="ECO:0000313" key="10">
    <source>
        <dbReference type="Proteomes" id="UP000319731"/>
    </source>
</evidence>
<sequence length="393" mass="43267">MRADILVVLDLDASAIGARSEITQTVASEPIHEHKLRWLQRPRTCLIVKKPNDAKTDQAFYNVISYLSTEYADLNIVVEPGTAPLFQSPPFDMPVVHLTPPESAFEEYNRTVDFAIALGGDGTILHLTSLFPTAVPPIISFSLGTLGFLLPYQFQHYKVALRKVIDGDVTLLLRMRLACGFYNSDGTRINKFGNDVPAMNEVYLGRGRQPHLIQLKVEVNSEMLTSVVADGLIFATGTGSTAYSLSAGGPIVHPSLNCILLTPVSPRSLSFRSILLPHSSNIQVSLTPHTRSNAEVSIDGRALHILQKGEYIKIDMSKYPIPCVNRLDASPCTDDDGDVVHASAARDWVRDINGMLRWNQSFRSGGEVGHFDRDVDEEEDGESEEADEIVKPV</sequence>
<dbReference type="InterPro" id="IPR017438">
    <property type="entry name" value="ATP-NAD_kinase_N"/>
</dbReference>
<proteinExistence type="inferred from homology"/>
<dbReference type="GO" id="GO:0003951">
    <property type="term" value="F:NAD+ kinase activity"/>
    <property type="evidence" value="ECO:0007669"/>
    <property type="project" value="InterPro"/>
</dbReference>
<dbReference type="GO" id="GO:0005524">
    <property type="term" value="F:ATP binding"/>
    <property type="evidence" value="ECO:0007669"/>
    <property type="project" value="UniProtKB-KW"/>
</dbReference>
<gene>
    <name evidence="9" type="primary">UTR1</name>
    <name evidence="9" type="ORF">SmJEL517_g02604</name>
</gene>
<keyword evidence="10" id="KW-1185">Reference proteome</keyword>
<evidence type="ECO:0000256" key="8">
    <source>
        <dbReference type="SAM" id="MobiDB-lite"/>
    </source>
</evidence>
<dbReference type="RefSeq" id="XP_031025517.1">
    <property type="nucleotide sequence ID" value="XM_031168532.1"/>
</dbReference>
<dbReference type="PANTHER" id="PTHR20275">
    <property type="entry name" value="NAD KINASE"/>
    <property type="match status" value="1"/>
</dbReference>
<keyword evidence="5" id="KW-0067">ATP-binding</keyword>
<dbReference type="AlphaFoldDB" id="A0A507C6Y2"/>
<comment type="similarity">
    <text evidence="1">Belongs to the NAD kinase family.</text>
</comment>
<keyword evidence="6" id="KW-0521">NADP</keyword>
<evidence type="ECO:0000256" key="3">
    <source>
        <dbReference type="ARBA" id="ARBA00022741"/>
    </source>
</evidence>
<evidence type="ECO:0000256" key="5">
    <source>
        <dbReference type="ARBA" id="ARBA00022840"/>
    </source>
</evidence>
<dbReference type="EMBL" id="QEAO01000011">
    <property type="protein sequence ID" value="TPX34879.1"/>
    <property type="molecule type" value="Genomic_DNA"/>
</dbReference>
<keyword evidence="4 9" id="KW-0418">Kinase</keyword>
<dbReference type="HAMAP" id="MF_00361">
    <property type="entry name" value="NAD_kinase"/>
    <property type="match status" value="1"/>
</dbReference>
<evidence type="ECO:0000256" key="7">
    <source>
        <dbReference type="ARBA" id="ARBA00023027"/>
    </source>
</evidence>
<dbReference type="GO" id="GO:0006741">
    <property type="term" value="P:NADP+ biosynthetic process"/>
    <property type="evidence" value="ECO:0007669"/>
    <property type="project" value="InterPro"/>
</dbReference>
<dbReference type="InterPro" id="IPR016064">
    <property type="entry name" value="NAD/diacylglycerol_kinase_sf"/>
</dbReference>
<dbReference type="OrthoDB" id="24581at2759"/>
<dbReference type="GeneID" id="42003829"/>
<keyword evidence="2" id="KW-0808">Transferase</keyword>
<dbReference type="GO" id="GO:0019674">
    <property type="term" value="P:NAD+ metabolic process"/>
    <property type="evidence" value="ECO:0007669"/>
    <property type="project" value="InterPro"/>
</dbReference>
<evidence type="ECO:0000256" key="2">
    <source>
        <dbReference type="ARBA" id="ARBA00022679"/>
    </source>
</evidence>
<evidence type="ECO:0000256" key="1">
    <source>
        <dbReference type="ARBA" id="ARBA00010995"/>
    </source>
</evidence>
<feature type="region of interest" description="Disordered" evidence="8">
    <location>
        <begin position="367"/>
        <end position="393"/>
    </location>
</feature>
<reference evidence="9 10" key="1">
    <citation type="journal article" date="2019" name="Sci. Rep.">
        <title>Comparative genomics of chytrid fungi reveal insights into the obligate biotrophic and pathogenic lifestyle of Synchytrium endobioticum.</title>
        <authorList>
            <person name="van de Vossenberg B.T.L.H."/>
            <person name="Warris S."/>
            <person name="Nguyen H.D.T."/>
            <person name="van Gent-Pelzer M.P.E."/>
            <person name="Joly D.L."/>
            <person name="van de Geest H.C."/>
            <person name="Bonants P.J.M."/>
            <person name="Smith D.S."/>
            <person name="Levesque C.A."/>
            <person name="van der Lee T.A.J."/>
        </authorList>
    </citation>
    <scope>NUCLEOTIDE SEQUENCE [LARGE SCALE GENOMIC DNA]</scope>
    <source>
        <strain evidence="9 10">JEL517</strain>
    </source>
</reference>
<dbReference type="Gene3D" id="3.40.50.10330">
    <property type="entry name" value="Probable inorganic polyphosphate/atp-NAD kinase, domain 1"/>
    <property type="match status" value="1"/>
</dbReference>
<dbReference type="Pfam" id="PF20143">
    <property type="entry name" value="NAD_kinase_C"/>
    <property type="match status" value="1"/>
</dbReference>
<dbReference type="InterPro" id="IPR002504">
    <property type="entry name" value="NADK"/>
</dbReference>
<evidence type="ECO:0000256" key="6">
    <source>
        <dbReference type="ARBA" id="ARBA00022857"/>
    </source>
</evidence>
<dbReference type="PANTHER" id="PTHR20275:SF26">
    <property type="entry name" value="NADH KINASE POS5, MITOCHONDRIAL"/>
    <property type="match status" value="1"/>
</dbReference>
<dbReference type="Pfam" id="PF01513">
    <property type="entry name" value="NAD_kinase"/>
    <property type="match status" value="1"/>
</dbReference>
<organism evidence="9 10">
    <name type="scientific">Synchytrium microbalum</name>
    <dbReference type="NCBI Taxonomy" id="1806994"/>
    <lineage>
        <taxon>Eukaryota</taxon>
        <taxon>Fungi</taxon>
        <taxon>Fungi incertae sedis</taxon>
        <taxon>Chytridiomycota</taxon>
        <taxon>Chytridiomycota incertae sedis</taxon>
        <taxon>Chytridiomycetes</taxon>
        <taxon>Synchytriales</taxon>
        <taxon>Synchytriaceae</taxon>
        <taxon>Synchytrium</taxon>
    </lineage>
</organism>
<dbReference type="Gene3D" id="2.60.200.30">
    <property type="entry name" value="Probable inorganic polyphosphate/atp-NAD kinase, domain 2"/>
    <property type="match status" value="1"/>
</dbReference>
<name>A0A507C6Y2_9FUNG</name>
<keyword evidence="7" id="KW-0520">NAD</keyword>
<protein>
    <submittedName>
        <fullName evidence="9">NAD+ kinase</fullName>
    </submittedName>
</protein>
<evidence type="ECO:0000313" key="9">
    <source>
        <dbReference type="EMBL" id="TPX34879.1"/>
    </source>
</evidence>
<dbReference type="SUPFAM" id="SSF111331">
    <property type="entry name" value="NAD kinase/diacylglycerol kinase-like"/>
    <property type="match status" value="1"/>
</dbReference>
<dbReference type="InterPro" id="IPR017437">
    <property type="entry name" value="ATP-NAD_kinase_PpnK-typ_C"/>
</dbReference>
<comment type="caution">
    <text evidence="9">The sequence shown here is derived from an EMBL/GenBank/DDBJ whole genome shotgun (WGS) entry which is preliminary data.</text>
</comment>
<dbReference type="Proteomes" id="UP000319731">
    <property type="component" value="Unassembled WGS sequence"/>
</dbReference>
<evidence type="ECO:0000256" key="4">
    <source>
        <dbReference type="ARBA" id="ARBA00022777"/>
    </source>
</evidence>
<feature type="compositionally biased region" description="Acidic residues" evidence="8">
    <location>
        <begin position="374"/>
        <end position="387"/>
    </location>
</feature>
<dbReference type="FunFam" id="2.60.200.30:FF:000009">
    <property type="entry name" value="Poly(P)/ATP NAD kinase"/>
    <property type="match status" value="1"/>
</dbReference>
<accession>A0A507C6Y2</accession>
<keyword evidence="3" id="KW-0547">Nucleotide-binding</keyword>
<dbReference type="STRING" id="1806994.A0A507C6Y2"/>